<dbReference type="InterPro" id="IPR050665">
    <property type="entry name" value="Cytochrome_P450_Monooxygen"/>
</dbReference>
<sequence>MELVFPPLRWLILLPPVFLCVLLSYLYAILWLRPEALREKLWSQGVKGPKPSFLFGNIVEMRRIQKELAMSVQELQAGTTDKFSSDYAATLFPYFLHWSRIYGSIFLYSTGSIQVLNMTDPDMVKELANYKSSDIGRPLFLQKERRALLGMGILTSNGELWAHQRKVIAPEFFMDKVKGMLHVMVEAAMPMLTSWENITGKKGGSAEIVVDESLRNFSADVISRTSFGSNFAAGKEIFNKIRQLQIAMAEQSMLGVPGVRVLKPATSLHRPQRISSSTIARTSTSQGMKQPQPLLHGA</sequence>
<keyword evidence="8" id="KW-0408">Iron</keyword>
<accession>A0A2T7E4N9</accession>
<dbReference type="AlphaFoldDB" id="A0A2T7E4N9"/>
<dbReference type="GO" id="GO:0004497">
    <property type="term" value="F:monooxygenase activity"/>
    <property type="evidence" value="ECO:0007669"/>
    <property type="project" value="UniProtKB-KW"/>
</dbReference>
<keyword evidence="7" id="KW-0560">Oxidoreductase</keyword>
<evidence type="ECO:0000256" key="11">
    <source>
        <dbReference type="SAM" id="MobiDB-lite"/>
    </source>
</evidence>
<evidence type="ECO:0000313" key="14">
    <source>
        <dbReference type="Proteomes" id="UP000244336"/>
    </source>
</evidence>
<dbReference type="EMBL" id="CM009751">
    <property type="protein sequence ID" value="PUZ62760.1"/>
    <property type="molecule type" value="Genomic_DNA"/>
</dbReference>
<feature type="compositionally biased region" description="Low complexity" evidence="11">
    <location>
        <begin position="273"/>
        <end position="285"/>
    </location>
</feature>
<keyword evidence="14" id="KW-1185">Reference proteome</keyword>
<evidence type="ECO:0000256" key="9">
    <source>
        <dbReference type="ARBA" id="ARBA00023033"/>
    </source>
</evidence>
<dbReference type="PANTHER" id="PTHR24282">
    <property type="entry name" value="CYTOCHROME P450 FAMILY MEMBER"/>
    <property type="match status" value="1"/>
</dbReference>
<evidence type="ECO:0000256" key="1">
    <source>
        <dbReference type="ARBA" id="ARBA00004370"/>
    </source>
</evidence>
<dbReference type="GO" id="GO:0006629">
    <property type="term" value="P:lipid metabolic process"/>
    <property type="evidence" value="ECO:0007669"/>
    <property type="project" value="UniProtKB-ARBA"/>
</dbReference>
<keyword evidence="5" id="KW-0479">Metal-binding</keyword>
<keyword evidence="4 12" id="KW-0812">Transmembrane</keyword>
<evidence type="ECO:0000313" key="13">
    <source>
        <dbReference type="EMBL" id="PUZ62760.1"/>
    </source>
</evidence>
<evidence type="ECO:0000256" key="3">
    <source>
        <dbReference type="ARBA" id="ARBA00022617"/>
    </source>
</evidence>
<dbReference type="Gene3D" id="1.10.630.10">
    <property type="entry name" value="Cytochrome P450"/>
    <property type="match status" value="1"/>
</dbReference>
<dbReference type="Pfam" id="PF00067">
    <property type="entry name" value="p450"/>
    <property type="match status" value="1"/>
</dbReference>
<dbReference type="InterPro" id="IPR001128">
    <property type="entry name" value="Cyt_P450"/>
</dbReference>
<dbReference type="Proteomes" id="UP000244336">
    <property type="component" value="Chromosome 3"/>
</dbReference>
<dbReference type="OrthoDB" id="1470350at2759"/>
<reference evidence="13 14" key="1">
    <citation type="submission" date="2018-04" db="EMBL/GenBank/DDBJ databases">
        <title>WGS assembly of Panicum hallii var. hallii HAL2.</title>
        <authorList>
            <person name="Lovell J."/>
            <person name="Jenkins J."/>
            <person name="Lowry D."/>
            <person name="Mamidi S."/>
            <person name="Sreedasyam A."/>
            <person name="Weng X."/>
            <person name="Barry K."/>
            <person name="Bonette J."/>
            <person name="Campitelli B."/>
            <person name="Daum C."/>
            <person name="Gordon S."/>
            <person name="Gould B."/>
            <person name="Lipzen A."/>
            <person name="MacQueen A."/>
            <person name="Palacio-Mejia J."/>
            <person name="Plott C."/>
            <person name="Shakirov E."/>
            <person name="Shu S."/>
            <person name="Yoshinaga Y."/>
            <person name="Zane M."/>
            <person name="Rokhsar D."/>
            <person name="Grimwood J."/>
            <person name="Schmutz J."/>
            <person name="Juenger T."/>
        </authorList>
    </citation>
    <scope>NUCLEOTIDE SEQUENCE [LARGE SCALE GENOMIC DNA]</scope>
    <source>
        <strain evidence="14">cv. HAL2</strain>
    </source>
</reference>
<dbReference type="GO" id="GO:0020037">
    <property type="term" value="F:heme binding"/>
    <property type="evidence" value="ECO:0007669"/>
    <property type="project" value="InterPro"/>
</dbReference>
<dbReference type="Gramene" id="PUZ62760">
    <property type="protein sequence ID" value="PUZ62760"/>
    <property type="gene ID" value="GQ55_3G012100"/>
</dbReference>
<keyword evidence="9" id="KW-0503">Monooxygenase</keyword>
<dbReference type="InterPro" id="IPR036396">
    <property type="entry name" value="Cyt_P450_sf"/>
</dbReference>
<evidence type="ECO:0000256" key="10">
    <source>
        <dbReference type="ARBA" id="ARBA00023136"/>
    </source>
</evidence>
<dbReference type="PANTHER" id="PTHR24282:SF196">
    <property type="entry name" value="CYTOCHROME P450 714C2"/>
    <property type="match status" value="1"/>
</dbReference>
<keyword evidence="3" id="KW-0349">Heme</keyword>
<feature type="region of interest" description="Disordered" evidence="11">
    <location>
        <begin position="268"/>
        <end position="298"/>
    </location>
</feature>
<dbReference type="GO" id="GO:0016020">
    <property type="term" value="C:membrane"/>
    <property type="evidence" value="ECO:0007669"/>
    <property type="project" value="UniProtKB-SubCell"/>
</dbReference>
<dbReference type="SUPFAM" id="SSF48264">
    <property type="entry name" value="Cytochrome P450"/>
    <property type="match status" value="1"/>
</dbReference>
<keyword evidence="6 12" id="KW-1133">Transmembrane helix</keyword>
<evidence type="ECO:0000256" key="7">
    <source>
        <dbReference type="ARBA" id="ARBA00023002"/>
    </source>
</evidence>
<evidence type="ECO:0000256" key="2">
    <source>
        <dbReference type="ARBA" id="ARBA00010617"/>
    </source>
</evidence>
<name>A0A2T7E4N9_9POAL</name>
<comment type="subcellular location">
    <subcellularLocation>
        <location evidence="1">Membrane</location>
    </subcellularLocation>
</comment>
<gene>
    <name evidence="13" type="ORF">GQ55_3G012100</name>
</gene>
<evidence type="ECO:0000256" key="8">
    <source>
        <dbReference type="ARBA" id="ARBA00023004"/>
    </source>
</evidence>
<proteinExistence type="inferred from homology"/>
<evidence type="ECO:0000256" key="12">
    <source>
        <dbReference type="SAM" id="Phobius"/>
    </source>
</evidence>
<dbReference type="STRING" id="1504633.A0A2T7E4N9"/>
<dbReference type="GO" id="GO:0016705">
    <property type="term" value="F:oxidoreductase activity, acting on paired donors, with incorporation or reduction of molecular oxygen"/>
    <property type="evidence" value="ECO:0007669"/>
    <property type="project" value="InterPro"/>
</dbReference>
<evidence type="ECO:0000256" key="4">
    <source>
        <dbReference type="ARBA" id="ARBA00022692"/>
    </source>
</evidence>
<protein>
    <submittedName>
        <fullName evidence="13">Uncharacterized protein</fullName>
    </submittedName>
</protein>
<dbReference type="GO" id="GO:0005506">
    <property type="term" value="F:iron ion binding"/>
    <property type="evidence" value="ECO:0007669"/>
    <property type="project" value="InterPro"/>
</dbReference>
<keyword evidence="10 12" id="KW-0472">Membrane</keyword>
<feature type="transmembrane region" description="Helical" evidence="12">
    <location>
        <begin position="12"/>
        <end position="32"/>
    </location>
</feature>
<evidence type="ECO:0000256" key="6">
    <source>
        <dbReference type="ARBA" id="ARBA00022989"/>
    </source>
</evidence>
<evidence type="ECO:0000256" key="5">
    <source>
        <dbReference type="ARBA" id="ARBA00022723"/>
    </source>
</evidence>
<organism evidence="13 14">
    <name type="scientific">Panicum hallii var. hallii</name>
    <dbReference type="NCBI Taxonomy" id="1504633"/>
    <lineage>
        <taxon>Eukaryota</taxon>
        <taxon>Viridiplantae</taxon>
        <taxon>Streptophyta</taxon>
        <taxon>Embryophyta</taxon>
        <taxon>Tracheophyta</taxon>
        <taxon>Spermatophyta</taxon>
        <taxon>Magnoliopsida</taxon>
        <taxon>Liliopsida</taxon>
        <taxon>Poales</taxon>
        <taxon>Poaceae</taxon>
        <taxon>PACMAD clade</taxon>
        <taxon>Panicoideae</taxon>
        <taxon>Panicodae</taxon>
        <taxon>Paniceae</taxon>
        <taxon>Panicinae</taxon>
        <taxon>Panicum</taxon>
        <taxon>Panicum sect. Panicum</taxon>
    </lineage>
</organism>
<comment type="similarity">
    <text evidence="2">Belongs to the cytochrome P450 family.</text>
</comment>